<dbReference type="AlphaFoldDB" id="A0AAV7LEB3"/>
<sequence length="395" mass="43557">MTPSRKQGADCEGKTLTDAVSQGRDFLLDRQQDSGALVVPETVVLKGEKELSRSSMDTETYTLPEGNSQLGLKEQVSSALSQASQEPICISEDSTGNSAQMAQAFSQGLGGIITAREKGTEGPKDGGDKPYSLTEDSDSTSSDQGSSGSRDSISSESVSFLSLTESTVRQRRRKSKGPALSGDGVEPAAQTRKARKWDYSGTNLMSTVEAHKSEAQDNAVKRVDEMVCGSAPSISVRHTDSEMLQSIYDSIKELQTETRAESRRARMATKHLQGTVHKVVKSCAEIEGKLISIGERTTVVEGEIEAIRVQTTTHEGQLADIMWKLEDQENRQRRNNLGFLGIREEAEGSNIRAYMIKTLQEAFPELTNWDWEAEVQRVHRYPVIRLEGRREENKH</sequence>
<dbReference type="InterPro" id="IPR004244">
    <property type="entry name" value="Transposase_22"/>
</dbReference>
<feature type="region of interest" description="Disordered" evidence="1">
    <location>
        <begin position="49"/>
        <end position="84"/>
    </location>
</feature>
<proteinExistence type="predicted"/>
<dbReference type="EMBL" id="JANPWB010000015">
    <property type="protein sequence ID" value="KAJ1088814.1"/>
    <property type="molecule type" value="Genomic_DNA"/>
</dbReference>
<feature type="region of interest" description="Disordered" evidence="1">
    <location>
        <begin position="116"/>
        <end position="198"/>
    </location>
</feature>
<organism evidence="2 3">
    <name type="scientific">Pleurodeles waltl</name>
    <name type="common">Iberian ribbed newt</name>
    <dbReference type="NCBI Taxonomy" id="8319"/>
    <lineage>
        <taxon>Eukaryota</taxon>
        <taxon>Metazoa</taxon>
        <taxon>Chordata</taxon>
        <taxon>Craniata</taxon>
        <taxon>Vertebrata</taxon>
        <taxon>Euteleostomi</taxon>
        <taxon>Amphibia</taxon>
        <taxon>Batrachia</taxon>
        <taxon>Caudata</taxon>
        <taxon>Salamandroidea</taxon>
        <taxon>Salamandridae</taxon>
        <taxon>Pleurodelinae</taxon>
        <taxon>Pleurodeles</taxon>
    </lineage>
</organism>
<evidence type="ECO:0000313" key="3">
    <source>
        <dbReference type="Proteomes" id="UP001066276"/>
    </source>
</evidence>
<dbReference type="Gene3D" id="3.30.70.1820">
    <property type="entry name" value="L1 transposable element, RRM domain"/>
    <property type="match status" value="1"/>
</dbReference>
<keyword evidence="3" id="KW-1185">Reference proteome</keyword>
<evidence type="ECO:0000313" key="2">
    <source>
        <dbReference type="EMBL" id="KAJ1088814.1"/>
    </source>
</evidence>
<feature type="compositionally biased region" description="Basic and acidic residues" evidence="1">
    <location>
        <begin position="116"/>
        <end position="128"/>
    </location>
</feature>
<comment type="caution">
    <text evidence="2">The sequence shown here is derived from an EMBL/GenBank/DDBJ whole genome shotgun (WGS) entry which is preliminary data.</text>
</comment>
<dbReference type="Proteomes" id="UP001066276">
    <property type="component" value="Chromosome 11"/>
</dbReference>
<accession>A0AAV7LEB3</accession>
<evidence type="ECO:0000256" key="1">
    <source>
        <dbReference type="SAM" id="MobiDB-lite"/>
    </source>
</evidence>
<name>A0AAV7LEB3_PLEWA</name>
<protein>
    <submittedName>
        <fullName evidence="2">Uncharacterized protein</fullName>
    </submittedName>
</protein>
<dbReference type="PANTHER" id="PTHR11505">
    <property type="entry name" value="L1 TRANSPOSABLE ELEMENT-RELATED"/>
    <property type="match status" value="1"/>
</dbReference>
<reference evidence="2" key="1">
    <citation type="journal article" date="2022" name="bioRxiv">
        <title>Sequencing and chromosome-scale assembly of the giantPleurodeles waltlgenome.</title>
        <authorList>
            <person name="Brown T."/>
            <person name="Elewa A."/>
            <person name="Iarovenko S."/>
            <person name="Subramanian E."/>
            <person name="Araus A.J."/>
            <person name="Petzold A."/>
            <person name="Susuki M."/>
            <person name="Suzuki K.-i.T."/>
            <person name="Hayashi T."/>
            <person name="Toyoda A."/>
            <person name="Oliveira C."/>
            <person name="Osipova E."/>
            <person name="Leigh N.D."/>
            <person name="Simon A."/>
            <person name="Yun M.H."/>
        </authorList>
    </citation>
    <scope>NUCLEOTIDE SEQUENCE</scope>
    <source>
        <strain evidence="2">20211129_DDA</strain>
        <tissue evidence="2">Liver</tissue>
    </source>
</reference>
<feature type="compositionally biased region" description="Polar residues" evidence="1">
    <location>
        <begin position="53"/>
        <end position="84"/>
    </location>
</feature>
<gene>
    <name evidence="2" type="ORF">NDU88_001969</name>
</gene>
<feature type="compositionally biased region" description="Low complexity" evidence="1">
    <location>
        <begin position="139"/>
        <end position="167"/>
    </location>
</feature>